<dbReference type="InterPro" id="IPR028082">
    <property type="entry name" value="Peripla_BP_I"/>
</dbReference>
<reference evidence="8 9" key="1">
    <citation type="submission" date="2021-03" db="EMBL/GenBank/DDBJ databases">
        <title>Genomic Encyclopedia of Type Strains, Phase IV (KMG-IV): sequencing the most valuable type-strain genomes for metagenomic binning, comparative biology and taxonomic classification.</title>
        <authorList>
            <person name="Goeker M."/>
        </authorList>
    </citation>
    <scope>NUCLEOTIDE SEQUENCE [LARGE SCALE GENOMIC DNA]</scope>
    <source>
        <strain evidence="8 9">DSM 27138</strain>
    </source>
</reference>
<keyword evidence="4" id="KW-0029">Amino-acid transport</keyword>
<comment type="similarity">
    <text evidence="1">Belongs to the leucine-binding protein family.</text>
</comment>
<dbReference type="SUPFAM" id="SSF53822">
    <property type="entry name" value="Periplasmic binding protein-like I"/>
    <property type="match status" value="1"/>
</dbReference>
<evidence type="ECO:0000313" key="8">
    <source>
        <dbReference type="EMBL" id="MBP2017802.1"/>
    </source>
</evidence>
<dbReference type="PANTHER" id="PTHR47235">
    <property type="entry name" value="BLR6548 PROTEIN"/>
    <property type="match status" value="1"/>
</dbReference>
<dbReference type="RefSeq" id="WP_209465941.1">
    <property type="nucleotide sequence ID" value="NZ_JAGGLG010000007.1"/>
</dbReference>
<evidence type="ECO:0000313" key="9">
    <source>
        <dbReference type="Proteomes" id="UP001519289"/>
    </source>
</evidence>
<evidence type="ECO:0000256" key="3">
    <source>
        <dbReference type="ARBA" id="ARBA00022729"/>
    </source>
</evidence>
<feature type="domain" description="Leucine-binding protein" evidence="7">
    <location>
        <begin position="70"/>
        <end position="414"/>
    </location>
</feature>
<dbReference type="CDD" id="cd06343">
    <property type="entry name" value="PBP1_ABC_ligand_binding-like"/>
    <property type="match status" value="1"/>
</dbReference>
<evidence type="ECO:0000256" key="2">
    <source>
        <dbReference type="ARBA" id="ARBA00022448"/>
    </source>
</evidence>
<evidence type="ECO:0000256" key="5">
    <source>
        <dbReference type="SAM" id="MobiDB-lite"/>
    </source>
</evidence>
<keyword evidence="2" id="KW-0813">Transport</keyword>
<sequence>MRRWFAALLACTLSLALIAGCSAPPEAESPGQTSSQSGQTTSPSPGQSSGQSTAQPEAPRREAQGVTDTTVKVGGFAAQSGPVAPIGISVRKGFEAYIKHVNDQGGVHGRTIDIVQIADDQFDGAKALTAAKQLVESDKVFALAPILGTAGYMASYDYFVEKRIPVIYPMTGVEQTAHPPQENIFAVQPNNYDEARILTQYLVDELGLKKIAVLWQNSDMGEQGLKGVKDYIGELGAELVYDAPHDAKSVDFTTPVLNLKQKGAEGVVIMTTLAETIGIVKEMHKQGVAAVPITSYVNADPVNVPALAGEAAVGLYAGGWVPVADPEDPNIKQFFEIYAKYNNGELPDAYGTAGFIAAELLVKGLEDAGRDLTYESFIQALEGLKDWSGIMARNLTYGPGERAGVKAFYLNKVVEQDGNIVMIQVNKEPYKLR</sequence>
<keyword evidence="9" id="KW-1185">Reference proteome</keyword>
<accession>A0ABS4JQI5</accession>
<name>A0ABS4JQI5_9FIRM</name>
<dbReference type="PANTHER" id="PTHR47235:SF1">
    <property type="entry name" value="BLR6548 PROTEIN"/>
    <property type="match status" value="1"/>
</dbReference>
<feature type="chain" id="PRO_5046976375" evidence="6">
    <location>
        <begin position="20"/>
        <end position="433"/>
    </location>
</feature>
<keyword evidence="3 6" id="KW-0732">Signal</keyword>
<dbReference type="InterPro" id="IPR028081">
    <property type="entry name" value="Leu-bd"/>
</dbReference>
<evidence type="ECO:0000256" key="4">
    <source>
        <dbReference type="ARBA" id="ARBA00022970"/>
    </source>
</evidence>
<evidence type="ECO:0000259" key="7">
    <source>
        <dbReference type="Pfam" id="PF13458"/>
    </source>
</evidence>
<protein>
    <submittedName>
        <fullName evidence="8">Branched-chain amino acid transport system substrate-binding protein</fullName>
    </submittedName>
</protein>
<gene>
    <name evidence="8" type="ORF">J2Z79_001187</name>
</gene>
<organism evidence="8 9">
    <name type="scientific">Symbiobacterium terraclitae</name>
    <dbReference type="NCBI Taxonomy" id="557451"/>
    <lineage>
        <taxon>Bacteria</taxon>
        <taxon>Bacillati</taxon>
        <taxon>Bacillota</taxon>
        <taxon>Clostridia</taxon>
        <taxon>Eubacteriales</taxon>
        <taxon>Symbiobacteriaceae</taxon>
        <taxon>Symbiobacterium</taxon>
    </lineage>
</organism>
<comment type="caution">
    <text evidence="8">The sequence shown here is derived from an EMBL/GenBank/DDBJ whole genome shotgun (WGS) entry which is preliminary data.</text>
</comment>
<dbReference type="Pfam" id="PF13458">
    <property type="entry name" value="Peripla_BP_6"/>
    <property type="match status" value="1"/>
</dbReference>
<dbReference type="Proteomes" id="UP001519289">
    <property type="component" value="Unassembled WGS sequence"/>
</dbReference>
<dbReference type="PRINTS" id="PR00337">
    <property type="entry name" value="LEUILEVALBP"/>
</dbReference>
<feature type="compositionally biased region" description="Low complexity" evidence="5">
    <location>
        <begin position="29"/>
        <end position="56"/>
    </location>
</feature>
<feature type="signal peptide" evidence="6">
    <location>
        <begin position="1"/>
        <end position="19"/>
    </location>
</feature>
<proteinExistence type="inferred from homology"/>
<dbReference type="EMBL" id="JAGGLG010000007">
    <property type="protein sequence ID" value="MBP2017802.1"/>
    <property type="molecule type" value="Genomic_DNA"/>
</dbReference>
<dbReference type="InterPro" id="IPR000709">
    <property type="entry name" value="Leu_Ile_Val-bd"/>
</dbReference>
<evidence type="ECO:0000256" key="1">
    <source>
        <dbReference type="ARBA" id="ARBA00010062"/>
    </source>
</evidence>
<evidence type="ECO:0000256" key="6">
    <source>
        <dbReference type="SAM" id="SignalP"/>
    </source>
</evidence>
<dbReference type="Gene3D" id="3.40.50.2300">
    <property type="match status" value="2"/>
</dbReference>
<dbReference type="PROSITE" id="PS51257">
    <property type="entry name" value="PROKAR_LIPOPROTEIN"/>
    <property type="match status" value="1"/>
</dbReference>
<feature type="region of interest" description="Disordered" evidence="5">
    <location>
        <begin position="25"/>
        <end position="67"/>
    </location>
</feature>